<dbReference type="EMBL" id="KN123555">
    <property type="protein sequence ID" value="KFO24476.1"/>
    <property type="molecule type" value="Genomic_DNA"/>
</dbReference>
<name>A0A091DNT2_FUKDA</name>
<protein>
    <submittedName>
        <fullName evidence="2">Uncharacterized protein</fullName>
    </submittedName>
</protein>
<sequence>MAAACWLRLRFYGRPAACWLLIGPSLSRGNAHTQATQEVQLCNLGLQGSQPAQVLVVTSSAPEVQLGEGSQRKREMLLEMLAMRRHRMKGTAVCAKALGLVRTRDTEDPKFTAASFNMPLAS</sequence>
<evidence type="ECO:0000313" key="2">
    <source>
        <dbReference type="EMBL" id="KFO24476.1"/>
    </source>
</evidence>
<evidence type="ECO:0000313" key="3">
    <source>
        <dbReference type="Proteomes" id="UP000028990"/>
    </source>
</evidence>
<keyword evidence="1" id="KW-0732">Signal</keyword>
<gene>
    <name evidence="2" type="ORF">H920_14143</name>
</gene>
<organism evidence="2 3">
    <name type="scientific">Fukomys damarensis</name>
    <name type="common">Damaraland mole rat</name>
    <name type="synonym">Cryptomys damarensis</name>
    <dbReference type="NCBI Taxonomy" id="885580"/>
    <lineage>
        <taxon>Eukaryota</taxon>
        <taxon>Metazoa</taxon>
        <taxon>Chordata</taxon>
        <taxon>Craniata</taxon>
        <taxon>Vertebrata</taxon>
        <taxon>Euteleostomi</taxon>
        <taxon>Mammalia</taxon>
        <taxon>Eutheria</taxon>
        <taxon>Euarchontoglires</taxon>
        <taxon>Glires</taxon>
        <taxon>Rodentia</taxon>
        <taxon>Hystricomorpha</taxon>
        <taxon>Bathyergidae</taxon>
        <taxon>Fukomys</taxon>
    </lineage>
</organism>
<accession>A0A091DNT2</accession>
<dbReference type="AlphaFoldDB" id="A0A091DNT2"/>
<dbReference type="Proteomes" id="UP000028990">
    <property type="component" value="Unassembled WGS sequence"/>
</dbReference>
<feature type="chain" id="PRO_5001873567" evidence="1">
    <location>
        <begin position="19"/>
        <end position="122"/>
    </location>
</feature>
<evidence type="ECO:0000256" key="1">
    <source>
        <dbReference type="SAM" id="SignalP"/>
    </source>
</evidence>
<proteinExistence type="predicted"/>
<keyword evidence="3" id="KW-1185">Reference proteome</keyword>
<feature type="signal peptide" evidence="1">
    <location>
        <begin position="1"/>
        <end position="18"/>
    </location>
</feature>
<reference evidence="2 3" key="1">
    <citation type="submission" date="2013-11" db="EMBL/GenBank/DDBJ databases">
        <title>The Damaraland mole rat (Fukomys damarensis) genome and evolution of African mole rats.</title>
        <authorList>
            <person name="Gladyshev V.N."/>
            <person name="Fang X."/>
        </authorList>
    </citation>
    <scope>NUCLEOTIDE SEQUENCE [LARGE SCALE GENOMIC DNA]</scope>
    <source>
        <tissue evidence="2">Liver</tissue>
    </source>
</reference>